<dbReference type="PANTHER" id="PTHR43735">
    <property type="entry name" value="APOPTOSIS-INDUCING FACTOR 1"/>
    <property type="match status" value="1"/>
</dbReference>
<dbReference type="AlphaFoldDB" id="A0A9W9N4Y4"/>
<dbReference type="PANTHER" id="PTHR43735:SF5">
    <property type="entry name" value="FAD_NAD(P)-BINDING DOMAIN-CONTAINING PROTEIN"/>
    <property type="match status" value="1"/>
</dbReference>
<dbReference type="Proteomes" id="UP001150904">
    <property type="component" value="Unassembled WGS sequence"/>
</dbReference>
<dbReference type="PRINTS" id="PR00368">
    <property type="entry name" value="FADPNR"/>
</dbReference>
<feature type="domain" description="FAD/NAD(P)-binding" evidence="1">
    <location>
        <begin position="44"/>
        <end position="337"/>
    </location>
</feature>
<name>A0A9W9N4Y4_9EURO</name>
<accession>A0A9W9N4Y4</accession>
<dbReference type="InterPro" id="IPR023753">
    <property type="entry name" value="FAD/NAD-binding_dom"/>
</dbReference>
<dbReference type="OrthoDB" id="202203at2759"/>
<evidence type="ECO:0000259" key="1">
    <source>
        <dbReference type="Pfam" id="PF07992"/>
    </source>
</evidence>
<dbReference type="GO" id="GO:0005737">
    <property type="term" value="C:cytoplasm"/>
    <property type="evidence" value="ECO:0007669"/>
    <property type="project" value="TreeGrafter"/>
</dbReference>
<reference evidence="2" key="1">
    <citation type="submission" date="2022-12" db="EMBL/GenBank/DDBJ databases">
        <authorList>
            <person name="Petersen C."/>
        </authorList>
    </citation>
    <scope>NUCLEOTIDE SEQUENCE</scope>
    <source>
        <strain evidence="2">IBT 15544</strain>
    </source>
</reference>
<dbReference type="RefSeq" id="XP_058310908.1">
    <property type="nucleotide sequence ID" value="XM_058451446.1"/>
</dbReference>
<keyword evidence="3" id="KW-1185">Reference proteome</keyword>
<proteinExistence type="predicted"/>
<dbReference type="SUPFAM" id="SSF51905">
    <property type="entry name" value="FAD/NAD(P)-binding domain"/>
    <property type="match status" value="1"/>
</dbReference>
<evidence type="ECO:0000313" key="3">
    <source>
        <dbReference type="Proteomes" id="UP001150904"/>
    </source>
</evidence>
<dbReference type="GO" id="GO:0004174">
    <property type="term" value="F:electron-transferring-flavoprotein dehydrogenase activity"/>
    <property type="evidence" value="ECO:0007669"/>
    <property type="project" value="TreeGrafter"/>
</dbReference>
<dbReference type="Pfam" id="PF07992">
    <property type="entry name" value="Pyr_redox_2"/>
    <property type="match status" value="1"/>
</dbReference>
<dbReference type="InterPro" id="IPR036188">
    <property type="entry name" value="FAD/NAD-bd_sf"/>
</dbReference>
<dbReference type="GO" id="GO:0050660">
    <property type="term" value="F:flavin adenine dinucleotide binding"/>
    <property type="evidence" value="ECO:0007669"/>
    <property type="project" value="TreeGrafter"/>
</dbReference>
<sequence length="415" mass="45302">MLAHLLLFGKVVAVVFRQTWVLFRLRIASMVHRLTYRPGAQPKNIVVVGASFAGYHTARCLVNSIPSGYRVVVIEKNSHFQLTWVLPRFCVVAGHDNKPFIPYGAYLKGPPGSSLWVTDTVGNIEPGKDGHGRVQTAAGEWIDYEYLVLATGSSAGLPSRVCAETKSDGMKALYNQRQKLAAAHDIVVMGGGPAGIELAADAKAQFPRKNVTLIHSRKTLLNDGFGVKLHRAILKEMENLGVKLVPGEKPAIPDGETGDITLNEGSVHFDCLIRCTGQRPNSSMMHFLDSSAFSASGHIRVKPSLQVADDAFHCIYAAGDVIDGGAFKNARSSFEQGQTVAQNIVRSIKGQQQIEYRQKWWEGTTKLTLGLAKSVVYIADGRAEWVISSGQKVELDSPRVWKYLGVTPYVDDTGN</sequence>
<dbReference type="EMBL" id="JAPQKR010000008">
    <property type="protein sequence ID" value="KAJ5212738.1"/>
    <property type="molecule type" value="Genomic_DNA"/>
</dbReference>
<organism evidence="2 3">
    <name type="scientific">Penicillium cinerascens</name>
    <dbReference type="NCBI Taxonomy" id="70096"/>
    <lineage>
        <taxon>Eukaryota</taxon>
        <taxon>Fungi</taxon>
        <taxon>Dikarya</taxon>
        <taxon>Ascomycota</taxon>
        <taxon>Pezizomycotina</taxon>
        <taxon>Eurotiomycetes</taxon>
        <taxon>Eurotiomycetidae</taxon>
        <taxon>Eurotiales</taxon>
        <taxon>Aspergillaceae</taxon>
        <taxon>Penicillium</taxon>
    </lineage>
</organism>
<dbReference type="PRINTS" id="PR00411">
    <property type="entry name" value="PNDRDTASEI"/>
</dbReference>
<reference evidence="2" key="2">
    <citation type="journal article" date="2023" name="IMA Fungus">
        <title>Comparative genomic study of the Penicillium genus elucidates a diverse pangenome and 15 lateral gene transfer events.</title>
        <authorList>
            <person name="Petersen C."/>
            <person name="Sorensen T."/>
            <person name="Nielsen M.R."/>
            <person name="Sondergaard T.E."/>
            <person name="Sorensen J.L."/>
            <person name="Fitzpatrick D.A."/>
            <person name="Frisvad J.C."/>
            <person name="Nielsen K.L."/>
        </authorList>
    </citation>
    <scope>NUCLEOTIDE SEQUENCE</scope>
    <source>
        <strain evidence="2">IBT 15544</strain>
    </source>
</reference>
<dbReference type="Gene3D" id="3.50.50.100">
    <property type="match status" value="1"/>
</dbReference>
<protein>
    <recommendedName>
        <fullName evidence="1">FAD/NAD(P)-binding domain-containing protein</fullName>
    </recommendedName>
</protein>
<evidence type="ECO:0000313" key="2">
    <source>
        <dbReference type="EMBL" id="KAJ5212738.1"/>
    </source>
</evidence>
<gene>
    <name evidence="2" type="ORF">N7498_004384</name>
</gene>
<comment type="caution">
    <text evidence="2">The sequence shown here is derived from an EMBL/GenBank/DDBJ whole genome shotgun (WGS) entry which is preliminary data.</text>
</comment>
<dbReference type="GeneID" id="83178747"/>